<dbReference type="AlphaFoldDB" id="A0A3P7XDT3"/>
<reference evidence="4" key="2">
    <citation type="submission" date="2019-09" db="UniProtKB">
        <authorList>
            <consortium name="WormBaseParasite"/>
        </authorList>
    </citation>
    <scope>IDENTIFICATION</scope>
</reference>
<evidence type="ECO:0000313" key="2">
    <source>
        <dbReference type="EMBL" id="VDO63979.1"/>
    </source>
</evidence>
<sequence>MRVVSFPVNTLWDGSHASHRTVEGSVLREKRQACGCAPAQTQAQCSCSPIASQQMSCSCQNQPAQAQPVQQQCPCAQQSQTLQYSTSQCQPACQQSCAQQCSSSSSSNCFTKMPRWAAEVTYTGHGPHPKRCHSEFHYIAPMPLYGLSYICIMSATSQVFVLEEGAIVVLPTGPHRIIKLASGTFCAVPLEVPKHVQEQVDSLNSKLLQRTGPAKKVKPSHEDGVDATLLLGSDQQPGPSGLLKVEPGLRTGEKHYFGIPEMSKYAQHSVLVYKIPGQQTCYTFMLQKTNRTHKTYRCIGCSRGSGPNKYTGIKVVRNIEFLTDPCALPHLCTPKKWIKEKSRRAFYEKCQDWRSDDRYANSKPSKEHTKLLSDVQDSPDLGKRNISRHRKRGQGTSSDSALAIQVEEDKPPTLSPEVDELDPEKPPELTPDCVNPVTLQRSPDSPLGDTDRAFILLSYCPGL</sequence>
<dbReference type="EMBL" id="UZAH01025442">
    <property type="protein sequence ID" value="VDO63979.1"/>
    <property type="molecule type" value="Genomic_DNA"/>
</dbReference>
<name>A0A3P7XDT3_HELPZ</name>
<evidence type="ECO:0000256" key="1">
    <source>
        <dbReference type="SAM" id="MobiDB-lite"/>
    </source>
</evidence>
<gene>
    <name evidence="2" type="ORF">HPBE_LOCUS5272</name>
</gene>
<evidence type="ECO:0000313" key="4">
    <source>
        <dbReference type="WBParaSite" id="HPBE_0000527101-mRNA-1"/>
    </source>
</evidence>
<dbReference type="Proteomes" id="UP000050761">
    <property type="component" value="Unassembled WGS sequence"/>
</dbReference>
<dbReference type="WBParaSite" id="HPBE_0000527101-mRNA-1">
    <property type="protein sequence ID" value="HPBE_0000527101-mRNA-1"/>
    <property type="gene ID" value="HPBE_0000527101"/>
</dbReference>
<evidence type="ECO:0000313" key="3">
    <source>
        <dbReference type="Proteomes" id="UP000050761"/>
    </source>
</evidence>
<dbReference type="InterPro" id="IPR009475">
    <property type="entry name" value="DUF1096"/>
</dbReference>
<accession>A0A3P7XDT3</accession>
<feature type="compositionally biased region" description="Basic and acidic residues" evidence="1">
    <location>
        <begin position="357"/>
        <end position="371"/>
    </location>
</feature>
<dbReference type="Pfam" id="PF06493">
    <property type="entry name" value="DUF1096"/>
    <property type="match status" value="1"/>
</dbReference>
<protein>
    <submittedName>
        <fullName evidence="4">GCM domain-containing protein</fullName>
    </submittedName>
</protein>
<feature type="region of interest" description="Disordered" evidence="1">
    <location>
        <begin position="357"/>
        <end position="451"/>
    </location>
</feature>
<reference evidence="2 3" key="1">
    <citation type="submission" date="2018-11" db="EMBL/GenBank/DDBJ databases">
        <authorList>
            <consortium name="Pathogen Informatics"/>
        </authorList>
    </citation>
    <scope>NUCLEOTIDE SEQUENCE [LARGE SCALE GENOMIC DNA]</scope>
</reference>
<proteinExistence type="predicted"/>
<keyword evidence="3" id="KW-1185">Reference proteome</keyword>
<organism evidence="2">
    <name type="scientific">Heligmosomoides polygyrus</name>
    <name type="common">Parasitic roundworm</name>
    <dbReference type="NCBI Taxonomy" id="6339"/>
    <lineage>
        <taxon>Eukaryota</taxon>
        <taxon>Metazoa</taxon>
        <taxon>Ecdysozoa</taxon>
        <taxon>Nematoda</taxon>
        <taxon>Chromadorea</taxon>
        <taxon>Rhabditida</taxon>
        <taxon>Rhabditina</taxon>
        <taxon>Rhabditomorpha</taxon>
        <taxon>Strongyloidea</taxon>
        <taxon>Heligmosomidae</taxon>
        <taxon>Heligmosomoides</taxon>
    </lineage>
</organism>